<dbReference type="GO" id="GO:0005524">
    <property type="term" value="F:ATP binding"/>
    <property type="evidence" value="ECO:0007669"/>
    <property type="project" value="UniProtKB-KW"/>
</dbReference>
<comment type="caution">
    <text evidence="10">The sequence shown here is derived from an EMBL/GenBank/DDBJ whole genome shotgun (WGS) entry which is preliminary data.</text>
</comment>
<feature type="compositionally biased region" description="Basic residues" evidence="7">
    <location>
        <begin position="411"/>
        <end position="432"/>
    </location>
</feature>
<evidence type="ECO:0000259" key="9">
    <source>
        <dbReference type="PROSITE" id="PS51194"/>
    </source>
</evidence>
<evidence type="ECO:0000313" key="10">
    <source>
        <dbReference type="EMBL" id="MBB6523164.1"/>
    </source>
</evidence>
<dbReference type="AlphaFoldDB" id="A0A7X0JVR7"/>
<feature type="domain" description="Helicase ATP-binding" evidence="8">
    <location>
        <begin position="37"/>
        <end position="210"/>
    </location>
</feature>
<dbReference type="GO" id="GO:0003724">
    <property type="term" value="F:RNA helicase activity"/>
    <property type="evidence" value="ECO:0007669"/>
    <property type="project" value="UniProtKB-ARBA"/>
</dbReference>
<keyword evidence="3 6" id="KW-0347">Helicase</keyword>
<dbReference type="Pfam" id="PF00270">
    <property type="entry name" value="DEAD"/>
    <property type="match status" value="1"/>
</dbReference>
<dbReference type="PROSITE" id="PS00039">
    <property type="entry name" value="DEAD_ATP_HELICASE"/>
    <property type="match status" value="1"/>
</dbReference>
<keyword evidence="2 6" id="KW-0378">Hydrolase</keyword>
<keyword evidence="1 6" id="KW-0547">Nucleotide-binding</keyword>
<dbReference type="RefSeq" id="WP_243749597.1">
    <property type="nucleotide sequence ID" value="NZ_JAAONY010000003.1"/>
</dbReference>
<feature type="domain" description="Helicase C-terminal" evidence="9">
    <location>
        <begin position="235"/>
        <end position="388"/>
    </location>
</feature>
<dbReference type="InterPro" id="IPR000629">
    <property type="entry name" value="RNA-helicase_DEAD-box_CS"/>
</dbReference>
<evidence type="ECO:0000256" key="6">
    <source>
        <dbReference type="RuleBase" id="RU000492"/>
    </source>
</evidence>
<gene>
    <name evidence="10" type="ORF">HNR48_003466</name>
</gene>
<feature type="compositionally biased region" description="Basic and acidic residues" evidence="7">
    <location>
        <begin position="401"/>
        <end position="410"/>
    </location>
</feature>
<dbReference type="SUPFAM" id="SSF52540">
    <property type="entry name" value="P-loop containing nucleoside triphosphate hydrolases"/>
    <property type="match status" value="1"/>
</dbReference>
<protein>
    <submittedName>
        <fullName evidence="10">Superfamily II DNA/RNA helicase</fullName>
    </submittedName>
</protein>
<dbReference type="GO" id="GO:0016787">
    <property type="term" value="F:hydrolase activity"/>
    <property type="evidence" value="ECO:0007669"/>
    <property type="project" value="UniProtKB-KW"/>
</dbReference>
<evidence type="ECO:0000256" key="3">
    <source>
        <dbReference type="ARBA" id="ARBA00022806"/>
    </source>
</evidence>
<evidence type="ECO:0000256" key="2">
    <source>
        <dbReference type="ARBA" id="ARBA00022801"/>
    </source>
</evidence>
<reference evidence="10 11" key="1">
    <citation type="submission" date="2020-08" db="EMBL/GenBank/DDBJ databases">
        <title>Genomic Encyclopedia of Type Strains, Phase IV (KMG-IV): sequencing the most valuable type-strain genomes for metagenomic binning, comparative biology and taxonomic classification.</title>
        <authorList>
            <person name="Goeker M."/>
        </authorList>
    </citation>
    <scope>NUCLEOTIDE SEQUENCE [LARGE SCALE GENOMIC DNA]</scope>
    <source>
        <strain evidence="10 11">DSM 22368</strain>
    </source>
</reference>
<dbReference type="GO" id="GO:0005829">
    <property type="term" value="C:cytosol"/>
    <property type="evidence" value="ECO:0007669"/>
    <property type="project" value="TreeGrafter"/>
</dbReference>
<dbReference type="GO" id="GO:0003676">
    <property type="term" value="F:nucleic acid binding"/>
    <property type="evidence" value="ECO:0007669"/>
    <property type="project" value="InterPro"/>
</dbReference>
<dbReference type="Proteomes" id="UP000528457">
    <property type="component" value="Unassembled WGS sequence"/>
</dbReference>
<evidence type="ECO:0000256" key="5">
    <source>
        <dbReference type="ARBA" id="ARBA00038437"/>
    </source>
</evidence>
<dbReference type="CDD" id="cd18787">
    <property type="entry name" value="SF2_C_DEAD"/>
    <property type="match status" value="1"/>
</dbReference>
<dbReference type="PROSITE" id="PS51192">
    <property type="entry name" value="HELICASE_ATP_BIND_1"/>
    <property type="match status" value="1"/>
</dbReference>
<proteinExistence type="inferred from homology"/>
<evidence type="ECO:0000256" key="7">
    <source>
        <dbReference type="SAM" id="MobiDB-lite"/>
    </source>
</evidence>
<accession>A0A7X0JVR7</accession>
<dbReference type="PANTHER" id="PTHR47959">
    <property type="entry name" value="ATP-DEPENDENT RNA HELICASE RHLE-RELATED"/>
    <property type="match status" value="1"/>
</dbReference>
<evidence type="ECO:0000259" key="8">
    <source>
        <dbReference type="PROSITE" id="PS51192"/>
    </source>
</evidence>
<evidence type="ECO:0000256" key="1">
    <source>
        <dbReference type="ARBA" id="ARBA00022741"/>
    </source>
</evidence>
<dbReference type="InterPro" id="IPR014001">
    <property type="entry name" value="Helicase_ATP-bd"/>
</dbReference>
<dbReference type="SMART" id="SM00490">
    <property type="entry name" value="HELICc"/>
    <property type="match status" value="1"/>
</dbReference>
<dbReference type="InterPro" id="IPR027417">
    <property type="entry name" value="P-loop_NTPase"/>
</dbReference>
<dbReference type="InParanoid" id="A0A7X0JVR7"/>
<dbReference type="InterPro" id="IPR050079">
    <property type="entry name" value="DEAD_box_RNA_helicase"/>
</dbReference>
<keyword evidence="11" id="KW-1185">Reference proteome</keyword>
<feature type="region of interest" description="Disordered" evidence="7">
    <location>
        <begin position="382"/>
        <end position="460"/>
    </location>
</feature>
<organism evidence="10 11">
    <name type="scientific">Pseudoteredinibacter isoporae</name>
    <dbReference type="NCBI Taxonomy" id="570281"/>
    <lineage>
        <taxon>Bacteria</taxon>
        <taxon>Pseudomonadati</taxon>
        <taxon>Pseudomonadota</taxon>
        <taxon>Gammaproteobacteria</taxon>
        <taxon>Cellvibrionales</taxon>
        <taxon>Cellvibrionaceae</taxon>
        <taxon>Pseudoteredinibacter</taxon>
    </lineage>
</organism>
<dbReference type="PROSITE" id="PS51194">
    <property type="entry name" value="HELICASE_CTER"/>
    <property type="match status" value="1"/>
</dbReference>
<sequence>MKPSNTPLMELIQDPQLHRALEAQELQSATAVQEAAIPVALEGKDLMVSAATGSGKTLAFLLPVYQRLLSKDSPKTGTRALILCPTRELARQILKQATLLNKFCRIEAAVIAGGAEFKYQKAILRKNPEIIIATPGRLVEHIDKGNTDLGDLETLVLDEADRMLDMGFSEDLERIASECGSHHQSLLFSATLSHAKAENLAQNLLNDPLSIAMEDQEESQPNIRQQRILADSPQHKKQLLSWLLANDRYNKALIFTNTKALASELRGFLAYSKQRVGALHGDMEQDERNRTMDRFRRNHINVLVATDIAARGLDVKDVDLVINVDMARNVDDYTHRIGRTGRAGAQGIAINLINSNEWNLMAKIETSLGVRMKARSIEELPSNFKGPKKVKSTGKKAGVKKRSDKDDKNSKKSKPKKRLRDQKNIGKRRKASATRAETLGDGSAAFSPAKRKPFKDDQDS</sequence>
<evidence type="ECO:0000313" key="11">
    <source>
        <dbReference type="Proteomes" id="UP000528457"/>
    </source>
</evidence>
<keyword evidence="4 6" id="KW-0067">ATP-binding</keyword>
<dbReference type="Pfam" id="PF00271">
    <property type="entry name" value="Helicase_C"/>
    <property type="match status" value="1"/>
</dbReference>
<dbReference type="InterPro" id="IPR011545">
    <property type="entry name" value="DEAD/DEAH_box_helicase_dom"/>
</dbReference>
<dbReference type="FunCoup" id="A0A7X0JVR7">
    <property type="interactions" value="166"/>
</dbReference>
<evidence type="ECO:0000256" key="4">
    <source>
        <dbReference type="ARBA" id="ARBA00022840"/>
    </source>
</evidence>
<comment type="similarity">
    <text evidence="5 6">Belongs to the DEAD box helicase family.</text>
</comment>
<dbReference type="CDD" id="cd00268">
    <property type="entry name" value="DEADc"/>
    <property type="match status" value="1"/>
</dbReference>
<dbReference type="InterPro" id="IPR044742">
    <property type="entry name" value="DEAD/DEAH_RhlB"/>
</dbReference>
<dbReference type="Gene3D" id="3.40.50.300">
    <property type="entry name" value="P-loop containing nucleotide triphosphate hydrolases"/>
    <property type="match status" value="2"/>
</dbReference>
<dbReference type="EMBL" id="JACHHT010000003">
    <property type="protein sequence ID" value="MBB6523164.1"/>
    <property type="molecule type" value="Genomic_DNA"/>
</dbReference>
<feature type="compositionally biased region" description="Basic residues" evidence="7">
    <location>
        <begin position="386"/>
        <end position="400"/>
    </location>
</feature>
<name>A0A7X0JVR7_9GAMM</name>
<dbReference type="PANTHER" id="PTHR47959:SF3">
    <property type="entry name" value="ATP-DEPENDENT RNA HELICASE SRMB"/>
    <property type="match status" value="1"/>
</dbReference>
<dbReference type="InterPro" id="IPR001650">
    <property type="entry name" value="Helicase_C-like"/>
</dbReference>
<dbReference type="SMART" id="SM00487">
    <property type="entry name" value="DEXDc"/>
    <property type="match status" value="1"/>
</dbReference>